<evidence type="ECO:0000313" key="7">
    <source>
        <dbReference type="EMBL" id="GAA0555774.1"/>
    </source>
</evidence>
<keyword evidence="3" id="KW-0285">Flavoprotein</keyword>
<reference evidence="7" key="4">
    <citation type="submission" date="2023-12" db="EMBL/GenBank/DDBJ databases">
        <authorList>
            <person name="Sun Q."/>
            <person name="Inoue M."/>
        </authorList>
    </citation>
    <scope>NUCLEOTIDE SEQUENCE</scope>
    <source>
        <strain evidence="7">JCM 10667</strain>
    </source>
</reference>
<dbReference type="AlphaFoldDB" id="A0A7W7IFG9"/>
<dbReference type="GO" id="GO:0071949">
    <property type="term" value="F:FAD binding"/>
    <property type="evidence" value="ECO:0007669"/>
    <property type="project" value="InterPro"/>
</dbReference>
<dbReference type="InterPro" id="IPR006094">
    <property type="entry name" value="Oxid_FAD_bind_N"/>
</dbReference>
<evidence type="ECO:0000256" key="5">
    <source>
        <dbReference type="ARBA" id="ARBA00023002"/>
    </source>
</evidence>
<evidence type="ECO:0000256" key="1">
    <source>
        <dbReference type="ARBA" id="ARBA00001974"/>
    </source>
</evidence>
<feature type="domain" description="FAD-binding PCMH-type" evidence="6">
    <location>
        <begin position="13"/>
        <end position="180"/>
    </location>
</feature>
<evidence type="ECO:0000256" key="2">
    <source>
        <dbReference type="ARBA" id="ARBA00005466"/>
    </source>
</evidence>
<reference evidence="10" key="2">
    <citation type="journal article" date="2019" name="Int. J. Syst. Evol. Microbiol.">
        <title>The Global Catalogue of Microorganisms (GCM) 10K type strain sequencing project: providing services to taxonomists for standard genome sequencing and annotation.</title>
        <authorList>
            <consortium name="The Broad Institute Genomics Platform"/>
            <consortium name="The Broad Institute Genome Sequencing Center for Infectious Disease"/>
            <person name="Wu L."/>
            <person name="Ma J."/>
        </authorList>
    </citation>
    <scope>NUCLEOTIDE SEQUENCE [LARGE SCALE GENOMIC DNA]</scope>
    <source>
        <strain evidence="10">JCM 10667</strain>
    </source>
</reference>
<dbReference type="Pfam" id="PF01565">
    <property type="entry name" value="FAD_binding_4"/>
    <property type="match status" value="1"/>
</dbReference>
<dbReference type="InterPro" id="IPR016166">
    <property type="entry name" value="FAD-bd_PCMH"/>
</dbReference>
<dbReference type="InterPro" id="IPR015345">
    <property type="entry name" value="Cytokinin_DH_FAD/cytokin-bd"/>
</dbReference>
<evidence type="ECO:0000256" key="3">
    <source>
        <dbReference type="ARBA" id="ARBA00022630"/>
    </source>
</evidence>
<dbReference type="Pfam" id="PF09265">
    <property type="entry name" value="Cytokin-bind"/>
    <property type="match status" value="1"/>
</dbReference>
<dbReference type="InterPro" id="IPR050432">
    <property type="entry name" value="FAD-linked_Oxidoreductases_BP"/>
</dbReference>
<dbReference type="Gene3D" id="3.30.43.10">
    <property type="entry name" value="Uridine Diphospho-n-acetylenolpyruvylglucosamine Reductase, domain 2"/>
    <property type="match status" value="1"/>
</dbReference>
<evidence type="ECO:0000313" key="8">
    <source>
        <dbReference type="EMBL" id="MBB4776156.1"/>
    </source>
</evidence>
<dbReference type="Gene3D" id="3.40.462.10">
    <property type="entry name" value="FAD-linked oxidases, C-terminal domain"/>
    <property type="match status" value="1"/>
</dbReference>
<comment type="similarity">
    <text evidence="2">Belongs to the oxygen-dependent FAD-linked oxidoreductase family.</text>
</comment>
<dbReference type="Gene3D" id="3.30.465.10">
    <property type="match status" value="1"/>
</dbReference>
<evidence type="ECO:0000259" key="6">
    <source>
        <dbReference type="PROSITE" id="PS51387"/>
    </source>
</evidence>
<dbReference type="GO" id="GO:0009690">
    <property type="term" value="P:cytokinin metabolic process"/>
    <property type="evidence" value="ECO:0007669"/>
    <property type="project" value="InterPro"/>
</dbReference>
<protein>
    <recommendedName>
        <fullName evidence="6">FAD-binding PCMH-type domain-containing protein</fullName>
    </recommendedName>
</protein>
<dbReference type="RefSeq" id="WP_184885904.1">
    <property type="nucleotide sequence ID" value="NZ_BAAAHD010000016.1"/>
</dbReference>
<comment type="cofactor">
    <cofactor evidence="1">
        <name>FAD</name>
        <dbReference type="ChEBI" id="CHEBI:57692"/>
    </cofactor>
</comment>
<dbReference type="SUPFAM" id="SSF56176">
    <property type="entry name" value="FAD-binding/transporter-associated domain-like"/>
    <property type="match status" value="1"/>
</dbReference>
<name>A0A7W7IFG9_9ACTN</name>
<dbReference type="InterPro" id="IPR016170">
    <property type="entry name" value="Cytok_DH_C_sf"/>
</dbReference>
<dbReference type="PROSITE" id="PS51387">
    <property type="entry name" value="FAD_PCMH"/>
    <property type="match status" value="1"/>
</dbReference>
<proteinExistence type="inferred from homology"/>
<evidence type="ECO:0000313" key="10">
    <source>
        <dbReference type="Proteomes" id="UP001501427"/>
    </source>
</evidence>
<keyword evidence="5" id="KW-0560">Oxidoreductase</keyword>
<dbReference type="PANTHER" id="PTHR13878:SF112">
    <property type="entry name" value="CYTOKININ DEHYDROGENASE 7"/>
    <property type="match status" value="1"/>
</dbReference>
<dbReference type="Proteomes" id="UP001501427">
    <property type="component" value="Unassembled WGS sequence"/>
</dbReference>
<reference evidence="8 9" key="3">
    <citation type="submission" date="2020-08" db="EMBL/GenBank/DDBJ databases">
        <title>Sequencing the genomes of 1000 actinobacteria strains.</title>
        <authorList>
            <person name="Klenk H.-P."/>
        </authorList>
    </citation>
    <scope>NUCLEOTIDE SEQUENCE [LARGE SCALE GENOMIC DNA]</scope>
    <source>
        <strain evidence="8 9">DSM 44772</strain>
    </source>
</reference>
<evidence type="ECO:0000313" key="9">
    <source>
        <dbReference type="Proteomes" id="UP000549343"/>
    </source>
</evidence>
<dbReference type="EMBL" id="BAAAHD010000016">
    <property type="protein sequence ID" value="GAA0555774.1"/>
    <property type="molecule type" value="Genomic_DNA"/>
</dbReference>
<sequence>MPDSAGRDFGGIVECSPVRVVRPGSADEVADAVRAAAAQRVETVPRGLGHSTYGQSLTRGVSLDLRGLAGVEVGERQAVAGAGATWRDVLAAALPLGLTPPVLTDYLDLTVGGTISAGGVGGTSHVHGTQADNVLQMDVVADGEAVACSPAVRPALFDAVRGGLGRHGVITAATLRLVPAPERVLCCTIPCRDAADVLRVQRETAAEHISAQVKPSEVGWTYEAKAVLYGDGGEPPPGTSEVEELPYAAFCDRMRPDVEELIALGEWARPHPWGMVFLPMPRAAAVIEATLAAMATRDLGLSGVVLIKALRVGRVPTLGAPEDPVLFSVLRTASPGCASVPEMLAANRALLGLARAAGGTRYAVDSAPA</sequence>
<dbReference type="GO" id="GO:0019139">
    <property type="term" value="F:cytokinin dehydrogenase activity"/>
    <property type="evidence" value="ECO:0007669"/>
    <property type="project" value="InterPro"/>
</dbReference>
<reference evidence="7" key="1">
    <citation type="journal article" date="2014" name="Int. J. Syst. Evol. Microbiol.">
        <title>Complete genome of a new Firmicutes species belonging to the dominant human colonic microbiota ('Ruminococcus bicirculans') reveals two chromosomes and a selective capacity to utilize plant glucans.</title>
        <authorList>
            <consortium name="NISC Comparative Sequencing Program"/>
            <person name="Wegmann U."/>
            <person name="Louis P."/>
            <person name="Goesmann A."/>
            <person name="Henrissat B."/>
            <person name="Duncan S.H."/>
            <person name="Flint H.J."/>
        </authorList>
    </citation>
    <scope>NUCLEOTIDE SEQUENCE</scope>
    <source>
        <strain evidence="7">JCM 10667</strain>
    </source>
</reference>
<keyword evidence="4" id="KW-0274">FAD</keyword>
<dbReference type="PANTHER" id="PTHR13878">
    <property type="entry name" value="GULONOLACTONE OXIDASE"/>
    <property type="match status" value="1"/>
</dbReference>
<comment type="caution">
    <text evidence="8">The sequence shown here is derived from an EMBL/GenBank/DDBJ whole genome shotgun (WGS) entry which is preliminary data.</text>
</comment>
<dbReference type="InterPro" id="IPR016164">
    <property type="entry name" value="FAD-linked_Oxase-like_C"/>
</dbReference>
<dbReference type="EMBL" id="JACHMV010000001">
    <property type="protein sequence ID" value="MBB4776156.1"/>
    <property type="molecule type" value="Genomic_DNA"/>
</dbReference>
<organism evidence="8 9">
    <name type="scientific">Actinomadura livida</name>
    <dbReference type="NCBI Taxonomy" id="79909"/>
    <lineage>
        <taxon>Bacteria</taxon>
        <taxon>Bacillati</taxon>
        <taxon>Actinomycetota</taxon>
        <taxon>Actinomycetes</taxon>
        <taxon>Streptosporangiales</taxon>
        <taxon>Thermomonosporaceae</taxon>
        <taxon>Actinomadura</taxon>
    </lineage>
</organism>
<dbReference type="InterPro" id="IPR016167">
    <property type="entry name" value="FAD-bd_PCMH_sub1"/>
</dbReference>
<dbReference type="InterPro" id="IPR016169">
    <property type="entry name" value="FAD-bd_PCMH_sub2"/>
</dbReference>
<accession>A0A7W7IFG9</accession>
<dbReference type="SUPFAM" id="SSF55103">
    <property type="entry name" value="FAD-linked oxidases, C-terminal domain"/>
    <property type="match status" value="1"/>
</dbReference>
<dbReference type="Proteomes" id="UP000549343">
    <property type="component" value="Unassembled WGS sequence"/>
</dbReference>
<keyword evidence="10" id="KW-1185">Reference proteome</keyword>
<gene>
    <name evidence="8" type="ORF">F4557_004574</name>
    <name evidence="7" type="ORF">GCM10009546_17270</name>
</gene>
<evidence type="ECO:0000256" key="4">
    <source>
        <dbReference type="ARBA" id="ARBA00022827"/>
    </source>
</evidence>
<dbReference type="InterPro" id="IPR036318">
    <property type="entry name" value="FAD-bd_PCMH-like_sf"/>
</dbReference>